<gene>
    <name evidence="1" type="ORF">A7U60_g926</name>
</gene>
<accession>A0A9Q5I528</accession>
<dbReference type="OrthoDB" id="10609376at2759"/>
<proteinExistence type="predicted"/>
<reference evidence="1" key="1">
    <citation type="submission" date="2016-06" db="EMBL/GenBank/DDBJ databases">
        <title>Draft Genome sequence of the fungus Inonotus baumii.</title>
        <authorList>
            <person name="Zhu H."/>
            <person name="Lin W."/>
        </authorList>
    </citation>
    <scope>NUCLEOTIDE SEQUENCE</scope>
    <source>
        <strain evidence="1">821</strain>
    </source>
</reference>
<name>A0A9Q5I528_SANBA</name>
<evidence type="ECO:0000313" key="1">
    <source>
        <dbReference type="EMBL" id="OCB91813.1"/>
    </source>
</evidence>
<dbReference type="Proteomes" id="UP000757232">
    <property type="component" value="Unassembled WGS sequence"/>
</dbReference>
<dbReference type="EMBL" id="LNZH02000062">
    <property type="protein sequence ID" value="OCB91813.1"/>
    <property type="molecule type" value="Genomic_DNA"/>
</dbReference>
<sequence length="167" mass="16603">MIADDSITTESPDDSEVMSGIIIGTGANGDTTYVISEGGTATDDVPVTATLIEGASEATAIVALRDEEDGSVATEIIACGFQDENTVCTLEMAGIVDSVTTTVFMTSTGVADSVTLAVSTSSATATESASDSAAAPNSSQPSVAWKLSSSGVLASSLLFVAATAMMA</sequence>
<keyword evidence="2" id="KW-1185">Reference proteome</keyword>
<dbReference type="AlphaFoldDB" id="A0A9Q5I528"/>
<protein>
    <submittedName>
        <fullName evidence="1">Uncharacterized protein</fullName>
    </submittedName>
</protein>
<evidence type="ECO:0000313" key="2">
    <source>
        <dbReference type="Proteomes" id="UP000757232"/>
    </source>
</evidence>
<organism evidence="1 2">
    <name type="scientific">Sanghuangporus baumii</name>
    <name type="common">Phellinus baumii</name>
    <dbReference type="NCBI Taxonomy" id="108892"/>
    <lineage>
        <taxon>Eukaryota</taxon>
        <taxon>Fungi</taxon>
        <taxon>Dikarya</taxon>
        <taxon>Basidiomycota</taxon>
        <taxon>Agaricomycotina</taxon>
        <taxon>Agaricomycetes</taxon>
        <taxon>Hymenochaetales</taxon>
        <taxon>Hymenochaetaceae</taxon>
        <taxon>Sanghuangporus</taxon>
    </lineage>
</organism>
<comment type="caution">
    <text evidence="1">The sequence shown here is derived from an EMBL/GenBank/DDBJ whole genome shotgun (WGS) entry which is preliminary data.</text>
</comment>